<comment type="caution">
    <text evidence="2">The sequence shown here is derived from an EMBL/GenBank/DDBJ whole genome shotgun (WGS) entry which is preliminary data.</text>
</comment>
<feature type="compositionally biased region" description="Basic residues" evidence="1">
    <location>
        <begin position="219"/>
        <end position="234"/>
    </location>
</feature>
<protein>
    <submittedName>
        <fullName evidence="2">Uncharacterized protein</fullName>
    </submittedName>
</protein>
<reference evidence="2 3" key="1">
    <citation type="journal article" date="2023" name="bioRxiv">
        <title>Conserved and derived expression patterns and positive selection on dental genes reveal complex evolutionary context of ever-growing rodent molars.</title>
        <authorList>
            <person name="Calamari Z.T."/>
            <person name="Song A."/>
            <person name="Cohen E."/>
            <person name="Akter M."/>
            <person name="Roy R.D."/>
            <person name="Hallikas O."/>
            <person name="Christensen M.M."/>
            <person name="Li P."/>
            <person name="Marangoni P."/>
            <person name="Jernvall J."/>
            <person name="Klein O.D."/>
        </authorList>
    </citation>
    <scope>NUCLEOTIDE SEQUENCE [LARGE SCALE GENOMIC DNA]</scope>
    <source>
        <strain evidence="2">V071</strain>
    </source>
</reference>
<feature type="region of interest" description="Disordered" evidence="1">
    <location>
        <begin position="255"/>
        <end position="281"/>
    </location>
</feature>
<accession>A0AAW0J7A2</accession>
<dbReference type="EMBL" id="JBBHLL010000058">
    <property type="protein sequence ID" value="KAK7822443.1"/>
    <property type="molecule type" value="Genomic_DNA"/>
</dbReference>
<evidence type="ECO:0000313" key="3">
    <source>
        <dbReference type="Proteomes" id="UP001488838"/>
    </source>
</evidence>
<proteinExistence type="predicted"/>
<feature type="compositionally biased region" description="Basic and acidic residues" evidence="1">
    <location>
        <begin position="255"/>
        <end position="265"/>
    </location>
</feature>
<organism evidence="2 3">
    <name type="scientific">Myodes glareolus</name>
    <name type="common">Bank vole</name>
    <name type="synonym">Clethrionomys glareolus</name>
    <dbReference type="NCBI Taxonomy" id="447135"/>
    <lineage>
        <taxon>Eukaryota</taxon>
        <taxon>Metazoa</taxon>
        <taxon>Chordata</taxon>
        <taxon>Craniata</taxon>
        <taxon>Vertebrata</taxon>
        <taxon>Euteleostomi</taxon>
        <taxon>Mammalia</taxon>
        <taxon>Eutheria</taxon>
        <taxon>Euarchontoglires</taxon>
        <taxon>Glires</taxon>
        <taxon>Rodentia</taxon>
        <taxon>Myomorpha</taxon>
        <taxon>Muroidea</taxon>
        <taxon>Cricetidae</taxon>
        <taxon>Arvicolinae</taxon>
        <taxon>Myodes</taxon>
    </lineage>
</organism>
<keyword evidence="3" id="KW-1185">Reference proteome</keyword>
<sequence length="383" mass="42674">DTTVDEIEDTTVDEKEDTTVNGIEDITVDGIKGTTVDGIEDITVDGIKGTTVDGIEDITVDGIKGTTVDRIMGSTVNGIKDTTVDGIKDTIIDGIKGSTVDGIKQNYYMLILSSLRNARRNDRKPPNGPVSSSRHLLAFPLKLNVCLILEHNRRRDNKAGEKMEERPQSPIWGSGFHQRRKGLDTAQISHFPSSPWPEHNSLETRHGKLTQKSSCQARRSYHSAHGKNGKRLKPPMKMLTLSSWRALDIFSMGRKEQVSNSEDHSAPSPILTNDETEAQERKVPATNHKLMVESALKPWPPKFQDNILSTNFFSEQSSWPVKPEPNKAVSPLASEPGIFVLPLHTFRKPSGFTADTLHWLHEVAEVDDEHKLSIRSQSQRSSY</sequence>
<feature type="region of interest" description="Disordered" evidence="1">
    <location>
        <begin position="157"/>
        <end position="176"/>
    </location>
</feature>
<evidence type="ECO:0000313" key="2">
    <source>
        <dbReference type="EMBL" id="KAK7822443.1"/>
    </source>
</evidence>
<feature type="region of interest" description="Disordered" evidence="1">
    <location>
        <begin position="210"/>
        <end position="234"/>
    </location>
</feature>
<dbReference type="Proteomes" id="UP001488838">
    <property type="component" value="Unassembled WGS sequence"/>
</dbReference>
<feature type="compositionally biased region" description="Basic and acidic residues" evidence="1">
    <location>
        <begin position="157"/>
        <end position="167"/>
    </location>
</feature>
<dbReference type="AlphaFoldDB" id="A0AAW0J7A2"/>
<feature type="non-terminal residue" evidence="2">
    <location>
        <position position="1"/>
    </location>
</feature>
<evidence type="ECO:0000256" key="1">
    <source>
        <dbReference type="SAM" id="MobiDB-lite"/>
    </source>
</evidence>
<gene>
    <name evidence="2" type="ORF">U0070_001610</name>
</gene>
<name>A0AAW0J7A2_MYOGA</name>